<dbReference type="Gene3D" id="3.40.50.2000">
    <property type="entry name" value="Glycogen Phosphorylase B"/>
    <property type="match status" value="2"/>
</dbReference>
<dbReference type="NCBIfam" id="TIGR00236">
    <property type="entry name" value="wecB"/>
    <property type="match status" value="1"/>
</dbReference>
<dbReference type="Pfam" id="PF02350">
    <property type="entry name" value="Epimerase_2"/>
    <property type="match status" value="1"/>
</dbReference>
<dbReference type="EMBL" id="VSFC01000062">
    <property type="protein sequence ID" value="TYA52216.1"/>
    <property type="molecule type" value="Genomic_DNA"/>
</dbReference>
<dbReference type="PANTHER" id="PTHR43174">
    <property type="entry name" value="UDP-N-ACETYLGLUCOSAMINE 2-EPIMERASE"/>
    <property type="match status" value="1"/>
</dbReference>
<proteinExistence type="inferred from homology"/>
<dbReference type="CDD" id="cd03786">
    <property type="entry name" value="GTB_UDP-GlcNAc_2-Epimerase"/>
    <property type="match status" value="1"/>
</dbReference>
<evidence type="ECO:0000259" key="5">
    <source>
        <dbReference type="Pfam" id="PF02350"/>
    </source>
</evidence>
<dbReference type="OrthoDB" id="9803238at2"/>
<dbReference type="AlphaFoldDB" id="A0A5D0FZR5"/>
<accession>A0A5D0FZR5</accession>
<gene>
    <name evidence="6" type="ORF">FVF61_12785</name>
</gene>
<evidence type="ECO:0000256" key="1">
    <source>
        <dbReference type="ARBA" id="ARBA00023235"/>
    </source>
</evidence>
<keyword evidence="1 4" id="KW-0413">Isomerase</keyword>
<evidence type="ECO:0000256" key="4">
    <source>
        <dbReference type="RuleBase" id="RU003513"/>
    </source>
</evidence>
<dbReference type="FunFam" id="3.40.50.2000:FF:000043">
    <property type="entry name" value="UDP-N-acetylglucosamine 2-epimerase"/>
    <property type="match status" value="1"/>
</dbReference>
<dbReference type="PANTHER" id="PTHR43174:SF2">
    <property type="entry name" value="UDP-N-ACETYLGLUCOSAMINE 2-EPIMERASE"/>
    <property type="match status" value="1"/>
</dbReference>
<comment type="caution">
    <text evidence="6">The sequence shown here is derived from an EMBL/GenBank/DDBJ whole genome shotgun (WGS) entry which is preliminary data.</text>
</comment>
<reference evidence="6 7" key="1">
    <citation type="submission" date="2019-08" db="EMBL/GenBank/DDBJ databases">
        <title>Formosa sediminis sp. nov., isolated from marine sediment.</title>
        <authorList>
            <person name="Cao W.R."/>
        </authorList>
    </citation>
    <scope>NUCLEOTIDE SEQUENCE [LARGE SCALE GENOMIC DNA]</scope>
    <source>
        <strain evidence="6 7">1494</strain>
    </source>
</reference>
<protein>
    <recommendedName>
        <fullName evidence="3">UDP-N-acetylglucosamine 2-epimerase (non-hydrolyzing)</fullName>
        <ecNumber evidence="3">5.1.3.14</ecNumber>
    </recommendedName>
</protein>
<evidence type="ECO:0000256" key="3">
    <source>
        <dbReference type="ARBA" id="ARBA00038858"/>
    </source>
</evidence>
<sequence>MKKKILIVFGTRPEAIKMAPLIKAFQNYNDWFETKVCITAQHREMLDQVLSFFEIIPDYDLDLMKPNQNLFRLTADIIINLKAVLDDFKPDYVFVHGDTTTTMATSIAGFYSGAEICHVEAGLRTFNMQSPFPEEMNRSVTGVITNHHFAPTITSKQNLLTENKKEKDIIVTGNTVIDALLYSVNKVNSEHFEDEELENLKTILDPNKQVILVTGHRRENHGQGFVNICEAIKEIAIAHPYSQIIYPVHLNPNVQKPVYELLADISNVKLIDPLSYPAFVWLMEKSYLIITDSGGVQEEAPSLGKPVLVMRDTTERPEAVDAGTVLLVGTNKNKIVAEANRLLTDKKSYSDMSKLHNPYGDGNACVKIVEHILKINTKAKAL</sequence>
<feature type="domain" description="UDP-N-acetylglucosamine 2-epimerase" evidence="5">
    <location>
        <begin position="29"/>
        <end position="372"/>
    </location>
</feature>
<keyword evidence="7" id="KW-1185">Reference proteome</keyword>
<dbReference type="GO" id="GO:0008761">
    <property type="term" value="F:UDP-N-acetylglucosamine 2-epimerase activity"/>
    <property type="evidence" value="ECO:0007669"/>
    <property type="project" value="UniProtKB-EC"/>
</dbReference>
<comment type="similarity">
    <text evidence="2 4">Belongs to the UDP-N-acetylglucosamine 2-epimerase family.</text>
</comment>
<name>A0A5D0FZR5_9FLAO</name>
<evidence type="ECO:0000313" key="6">
    <source>
        <dbReference type="EMBL" id="TYA52216.1"/>
    </source>
</evidence>
<dbReference type="EC" id="5.1.3.14" evidence="3"/>
<dbReference type="SUPFAM" id="SSF53756">
    <property type="entry name" value="UDP-Glycosyltransferase/glycogen phosphorylase"/>
    <property type="match status" value="1"/>
</dbReference>
<evidence type="ECO:0000256" key="2">
    <source>
        <dbReference type="ARBA" id="ARBA00038209"/>
    </source>
</evidence>
<dbReference type="InterPro" id="IPR003331">
    <property type="entry name" value="UDP_GlcNAc_Epimerase_2_dom"/>
</dbReference>
<dbReference type="Proteomes" id="UP000324550">
    <property type="component" value="Unassembled WGS sequence"/>
</dbReference>
<dbReference type="RefSeq" id="WP_148457025.1">
    <property type="nucleotide sequence ID" value="NZ_VSFC01000062.1"/>
</dbReference>
<evidence type="ECO:0000313" key="7">
    <source>
        <dbReference type="Proteomes" id="UP000324550"/>
    </source>
</evidence>
<organism evidence="6 7">
    <name type="scientific">Formosa maritima</name>
    <dbReference type="NCBI Taxonomy" id="2592046"/>
    <lineage>
        <taxon>Bacteria</taxon>
        <taxon>Pseudomonadati</taxon>
        <taxon>Bacteroidota</taxon>
        <taxon>Flavobacteriia</taxon>
        <taxon>Flavobacteriales</taxon>
        <taxon>Flavobacteriaceae</taxon>
        <taxon>Formosa</taxon>
    </lineage>
</organism>
<dbReference type="InterPro" id="IPR029767">
    <property type="entry name" value="WecB-like"/>
</dbReference>